<comment type="caution">
    <text evidence="4">The sequence shown here is derived from an EMBL/GenBank/DDBJ whole genome shotgun (WGS) entry which is preliminary data.</text>
</comment>
<evidence type="ECO:0000256" key="2">
    <source>
        <dbReference type="SAM" id="MobiDB-lite"/>
    </source>
</evidence>
<dbReference type="CDD" id="cd23763">
    <property type="entry name" value="ASKHA_ATPase_ROK"/>
    <property type="match status" value="1"/>
</dbReference>
<dbReference type="EMBL" id="JAMQOL010000049">
    <property type="protein sequence ID" value="MCM4082573.1"/>
    <property type="molecule type" value="Genomic_DNA"/>
</dbReference>
<feature type="domain" description="HTH marR-type" evidence="3">
    <location>
        <begin position="19"/>
        <end position="59"/>
    </location>
</feature>
<dbReference type="InterPro" id="IPR043129">
    <property type="entry name" value="ATPase_NBD"/>
</dbReference>
<dbReference type="PANTHER" id="PTHR18964:SF149">
    <property type="entry name" value="BIFUNCTIONAL UDP-N-ACETYLGLUCOSAMINE 2-EPIMERASE_N-ACETYLMANNOSAMINE KINASE"/>
    <property type="match status" value="1"/>
</dbReference>
<gene>
    <name evidence="4" type="ORF">LXN57_33895</name>
</gene>
<dbReference type="Pfam" id="PF12802">
    <property type="entry name" value="MarR_2"/>
    <property type="match status" value="1"/>
</dbReference>
<evidence type="ECO:0000313" key="4">
    <source>
        <dbReference type="EMBL" id="MCM4082573.1"/>
    </source>
</evidence>
<dbReference type="InterPro" id="IPR000835">
    <property type="entry name" value="HTH_MarR-typ"/>
</dbReference>
<dbReference type="SUPFAM" id="SSF53067">
    <property type="entry name" value="Actin-like ATPase domain"/>
    <property type="match status" value="1"/>
</dbReference>
<accession>A0ABT0Y952</accession>
<dbReference type="Gene3D" id="3.30.420.40">
    <property type="match status" value="2"/>
</dbReference>
<dbReference type="Proteomes" id="UP001523216">
    <property type="component" value="Unassembled WGS sequence"/>
</dbReference>
<dbReference type="RefSeq" id="WP_251802304.1">
    <property type="nucleotide sequence ID" value="NZ_JAMQOL010000049.1"/>
</dbReference>
<name>A0ABT0Y952_9ACTN</name>
<dbReference type="InterPro" id="IPR036390">
    <property type="entry name" value="WH_DNA-bd_sf"/>
</dbReference>
<organism evidence="4 5">
    <name type="scientific">Paractinoplanes hotanensis</name>
    <dbReference type="NCBI Taxonomy" id="2906497"/>
    <lineage>
        <taxon>Bacteria</taxon>
        <taxon>Bacillati</taxon>
        <taxon>Actinomycetota</taxon>
        <taxon>Actinomycetes</taxon>
        <taxon>Micromonosporales</taxon>
        <taxon>Micromonosporaceae</taxon>
        <taxon>Paractinoplanes</taxon>
    </lineage>
</organism>
<dbReference type="SUPFAM" id="SSF46785">
    <property type="entry name" value="Winged helix' DNA-binding domain"/>
    <property type="match status" value="1"/>
</dbReference>
<dbReference type="Pfam" id="PF00480">
    <property type="entry name" value="ROK"/>
    <property type="match status" value="1"/>
</dbReference>
<dbReference type="Gene3D" id="1.10.10.10">
    <property type="entry name" value="Winged helix-like DNA-binding domain superfamily/Winged helix DNA-binding domain"/>
    <property type="match status" value="1"/>
</dbReference>
<evidence type="ECO:0000313" key="5">
    <source>
        <dbReference type="Proteomes" id="UP001523216"/>
    </source>
</evidence>
<evidence type="ECO:0000259" key="3">
    <source>
        <dbReference type="Pfam" id="PF12802"/>
    </source>
</evidence>
<protein>
    <submittedName>
        <fullName evidence="4">ROK family protein</fullName>
    </submittedName>
</protein>
<keyword evidence="5" id="KW-1185">Reference proteome</keyword>
<reference evidence="4 5" key="1">
    <citation type="submission" date="2022-06" db="EMBL/GenBank/DDBJ databases">
        <title>Actinoplanes abujensis sp. nov., isolated from Nigerian arid soil.</title>
        <authorList>
            <person name="Ding P."/>
        </authorList>
    </citation>
    <scope>NUCLEOTIDE SEQUENCE [LARGE SCALE GENOMIC DNA]</scope>
    <source>
        <strain evidence="5">TRM88002</strain>
    </source>
</reference>
<dbReference type="InterPro" id="IPR000600">
    <property type="entry name" value="ROK"/>
</dbReference>
<proteinExistence type="inferred from homology"/>
<comment type="similarity">
    <text evidence="1">Belongs to the ROK (NagC/XylR) family.</text>
</comment>
<dbReference type="PANTHER" id="PTHR18964">
    <property type="entry name" value="ROK (REPRESSOR, ORF, KINASE) FAMILY"/>
    <property type="match status" value="1"/>
</dbReference>
<dbReference type="InterPro" id="IPR036388">
    <property type="entry name" value="WH-like_DNA-bd_sf"/>
</dbReference>
<sequence>MDPAKPSQELLRSLTDEHVLRALMRRRLLTRAELSTETGISKPTAGESVRRLTAAGLVVDTGRRTPGGRGRGRVGSYYSLAPDVGTALAVSIAPEGVVAECHNAYGDLMARAQEPVGRPAQPDDVTAALARAVDRARQLAGEQPEAGTVHGSPSNGVDPPIRAASPGPKPRLAVVSAADPVDRQTGRLLQLPDAPFLLGEIDPVAVLAGRVDGPVYVDNDVNWAAEAEWAAAPVDDFAYVYLDEGLGCAIVSDGQVRRGHRGVAGEVAHLITVGPGGRAMPLIQVFGELGLRRAASTAIDVGRVLEERPPAVVTAVGGLIAALATLIDPERVVIGGRWGLQLIDLIDQEVACSPRPVPVRAANVQYEPALAGARTDAVQRLRELIVGR</sequence>
<feature type="region of interest" description="Disordered" evidence="2">
    <location>
        <begin position="137"/>
        <end position="170"/>
    </location>
</feature>
<evidence type="ECO:0000256" key="1">
    <source>
        <dbReference type="ARBA" id="ARBA00006479"/>
    </source>
</evidence>